<dbReference type="InterPro" id="IPR001647">
    <property type="entry name" value="HTH_TetR"/>
</dbReference>
<protein>
    <submittedName>
        <fullName evidence="4">TetR/AcrR family transcriptional regulator</fullName>
    </submittedName>
</protein>
<dbReference type="Pfam" id="PF00440">
    <property type="entry name" value="TetR_N"/>
    <property type="match status" value="1"/>
</dbReference>
<dbReference type="PANTHER" id="PTHR43479:SF11">
    <property type="entry name" value="ACREF_ENVCD OPERON REPRESSOR-RELATED"/>
    <property type="match status" value="1"/>
</dbReference>
<dbReference type="PANTHER" id="PTHR43479">
    <property type="entry name" value="ACREF/ENVCD OPERON REPRESSOR-RELATED"/>
    <property type="match status" value="1"/>
</dbReference>
<dbReference type="Proteomes" id="UP000306912">
    <property type="component" value="Unassembled WGS sequence"/>
</dbReference>
<comment type="caution">
    <text evidence="4">The sequence shown here is derived from an EMBL/GenBank/DDBJ whole genome shotgun (WGS) entry which is preliminary data.</text>
</comment>
<dbReference type="InterPro" id="IPR009057">
    <property type="entry name" value="Homeodomain-like_sf"/>
</dbReference>
<keyword evidence="5" id="KW-1185">Reference proteome</keyword>
<dbReference type="SUPFAM" id="SSF46689">
    <property type="entry name" value="Homeodomain-like"/>
    <property type="match status" value="1"/>
</dbReference>
<evidence type="ECO:0000259" key="3">
    <source>
        <dbReference type="PROSITE" id="PS50977"/>
    </source>
</evidence>
<sequence length="182" mass="21207">MKGMSIIMLISSNPTAIQSQTWIIDTLLALMSIKNYNEITVSEICRKAKLDRRTFYRNFNSKTDVLDHYITTLGKEYLNAHQQIDVTNALATAEVFFRFWQSHTSFITNIQKSGLSNFVFKQFTAFTKENIEIFTDDKLPQLVNKYVYSYRIGGFWNIMLTWITDGCKLSPNQMATIFQEYC</sequence>
<organism evidence="4 5">
    <name type="scientific">Culicoidibacter larvae</name>
    <dbReference type="NCBI Taxonomy" id="2579976"/>
    <lineage>
        <taxon>Bacteria</taxon>
        <taxon>Bacillati</taxon>
        <taxon>Bacillota</taxon>
        <taxon>Culicoidibacteria</taxon>
        <taxon>Culicoidibacterales</taxon>
        <taxon>Culicoidibacteraceae</taxon>
        <taxon>Culicoidibacter</taxon>
    </lineage>
</organism>
<feature type="domain" description="HTH tetR-type" evidence="3">
    <location>
        <begin position="17"/>
        <end position="77"/>
    </location>
</feature>
<accession>A0A5R8QEZ3</accession>
<dbReference type="PROSITE" id="PS50977">
    <property type="entry name" value="HTH_TETR_2"/>
    <property type="match status" value="1"/>
</dbReference>
<dbReference type="Pfam" id="PF14278">
    <property type="entry name" value="TetR_C_8"/>
    <property type="match status" value="1"/>
</dbReference>
<reference evidence="4 5" key="1">
    <citation type="submission" date="2019-05" db="EMBL/GenBank/DDBJ databases">
        <title>Culicoidintestinum kansasii gen. nov., sp. nov. from the gastrointestinal tract of the biting midge, Culicoides sonorensis.</title>
        <authorList>
            <person name="Neupane S."/>
            <person name="Ghosh A."/>
            <person name="Gunther S."/>
            <person name="Martin K."/>
            <person name="Zurek L."/>
        </authorList>
    </citation>
    <scope>NUCLEOTIDE SEQUENCE [LARGE SCALE GENOMIC DNA]</scope>
    <source>
        <strain evidence="4 5">CS-1</strain>
    </source>
</reference>
<dbReference type="InterPro" id="IPR050624">
    <property type="entry name" value="HTH-type_Tx_Regulator"/>
</dbReference>
<evidence type="ECO:0000256" key="1">
    <source>
        <dbReference type="ARBA" id="ARBA00023125"/>
    </source>
</evidence>
<dbReference type="EMBL" id="VBWP01000002">
    <property type="protein sequence ID" value="TLG76542.1"/>
    <property type="molecule type" value="Genomic_DNA"/>
</dbReference>
<gene>
    <name evidence="4" type="ORF">FEZ08_02695</name>
</gene>
<dbReference type="InParanoid" id="A0A5R8QEZ3"/>
<keyword evidence="1 2" id="KW-0238">DNA-binding</keyword>
<dbReference type="Gene3D" id="1.10.357.10">
    <property type="entry name" value="Tetracycline Repressor, domain 2"/>
    <property type="match status" value="1"/>
</dbReference>
<proteinExistence type="predicted"/>
<evidence type="ECO:0000313" key="5">
    <source>
        <dbReference type="Proteomes" id="UP000306912"/>
    </source>
</evidence>
<dbReference type="InterPro" id="IPR039532">
    <property type="entry name" value="TetR_C_Firmicutes"/>
</dbReference>
<feature type="DNA-binding region" description="H-T-H motif" evidence="2">
    <location>
        <begin position="40"/>
        <end position="59"/>
    </location>
</feature>
<dbReference type="GO" id="GO:0003677">
    <property type="term" value="F:DNA binding"/>
    <property type="evidence" value="ECO:0007669"/>
    <property type="project" value="UniProtKB-UniRule"/>
</dbReference>
<evidence type="ECO:0000313" key="4">
    <source>
        <dbReference type="EMBL" id="TLG76542.1"/>
    </source>
</evidence>
<dbReference type="OrthoDB" id="9810250at2"/>
<dbReference type="AlphaFoldDB" id="A0A5R8QEZ3"/>
<name>A0A5R8QEZ3_9FIRM</name>
<evidence type="ECO:0000256" key="2">
    <source>
        <dbReference type="PROSITE-ProRule" id="PRU00335"/>
    </source>
</evidence>